<dbReference type="GO" id="GO:0005634">
    <property type="term" value="C:nucleus"/>
    <property type="evidence" value="ECO:0007669"/>
    <property type="project" value="UniProtKB-ARBA"/>
</dbReference>
<keyword evidence="2" id="KW-0548">Nucleotidyltransferase</keyword>
<protein>
    <recommendedName>
        <fullName evidence="13">Integrase catalytic domain-containing protein</fullName>
    </recommendedName>
</protein>
<keyword evidence="1" id="KW-0808">Transferase</keyword>
<dbReference type="Gene3D" id="3.10.10.10">
    <property type="entry name" value="HIV Type 1 Reverse Transcriptase, subunit A, domain 1"/>
    <property type="match status" value="1"/>
</dbReference>
<keyword evidence="7" id="KW-0695">RNA-directed DNA polymerase</keyword>
<dbReference type="GO" id="GO:0003964">
    <property type="term" value="F:RNA-directed DNA polymerase activity"/>
    <property type="evidence" value="ECO:0007669"/>
    <property type="project" value="UniProtKB-KW"/>
</dbReference>
<evidence type="ECO:0000256" key="4">
    <source>
        <dbReference type="ARBA" id="ARBA00022759"/>
    </source>
</evidence>
<organism evidence="11 12">
    <name type="scientific">Mycena citricolor</name>
    <dbReference type="NCBI Taxonomy" id="2018698"/>
    <lineage>
        <taxon>Eukaryota</taxon>
        <taxon>Fungi</taxon>
        <taxon>Dikarya</taxon>
        <taxon>Basidiomycota</taxon>
        <taxon>Agaricomycotina</taxon>
        <taxon>Agaricomycetes</taxon>
        <taxon>Agaricomycetidae</taxon>
        <taxon>Agaricales</taxon>
        <taxon>Marasmiineae</taxon>
        <taxon>Mycenaceae</taxon>
        <taxon>Mycena</taxon>
    </lineage>
</organism>
<evidence type="ECO:0000256" key="7">
    <source>
        <dbReference type="ARBA" id="ARBA00022918"/>
    </source>
</evidence>
<reference evidence="11" key="1">
    <citation type="submission" date="2023-11" db="EMBL/GenBank/DDBJ databases">
        <authorList>
            <person name="De Vega J J."/>
            <person name="De Vega J J."/>
        </authorList>
    </citation>
    <scope>NUCLEOTIDE SEQUENCE</scope>
</reference>
<name>A0AAD2HQZ3_9AGAR</name>
<evidence type="ECO:0000256" key="2">
    <source>
        <dbReference type="ARBA" id="ARBA00022695"/>
    </source>
</evidence>
<dbReference type="PROSITE" id="PS50994">
    <property type="entry name" value="INTEGRASE"/>
    <property type="match status" value="1"/>
</dbReference>
<keyword evidence="5" id="KW-0378">Hydrolase</keyword>
<dbReference type="Pfam" id="PF00665">
    <property type="entry name" value="rve"/>
    <property type="match status" value="1"/>
</dbReference>
<feature type="domain" description="Reverse transcriptase" evidence="9">
    <location>
        <begin position="193"/>
        <end position="379"/>
    </location>
</feature>
<dbReference type="Proteomes" id="UP001295794">
    <property type="component" value="Unassembled WGS sequence"/>
</dbReference>
<dbReference type="GO" id="GO:0015074">
    <property type="term" value="P:DNA integration"/>
    <property type="evidence" value="ECO:0007669"/>
    <property type="project" value="InterPro"/>
</dbReference>
<dbReference type="CDD" id="cd01647">
    <property type="entry name" value="RT_LTR"/>
    <property type="match status" value="1"/>
</dbReference>
<gene>
    <name evidence="11" type="ORF">MYCIT1_LOCUS27964</name>
</gene>
<evidence type="ECO:0000256" key="8">
    <source>
        <dbReference type="SAM" id="MobiDB-lite"/>
    </source>
</evidence>
<dbReference type="GO" id="GO:0004519">
    <property type="term" value="F:endonuclease activity"/>
    <property type="evidence" value="ECO:0007669"/>
    <property type="project" value="UniProtKB-KW"/>
</dbReference>
<keyword evidence="12" id="KW-1185">Reference proteome</keyword>
<dbReference type="InterPro" id="IPR041373">
    <property type="entry name" value="RT_RNaseH"/>
</dbReference>
<evidence type="ECO:0000256" key="6">
    <source>
        <dbReference type="ARBA" id="ARBA00022884"/>
    </source>
</evidence>
<dbReference type="Gene3D" id="3.10.20.370">
    <property type="match status" value="1"/>
</dbReference>
<dbReference type="Pfam" id="PF00078">
    <property type="entry name" value="RVT_1"/>
    <property type="match status" value="1"/>
</dbReference>
<keyword evidence="3" id="KW-0540">Nuclease</keyword>
<dbReference type="AlphaFoldDB" id="A0AAD2HQZ3"/>
<dbReference type="EMBL" id="CAVNYO010000423">
    <property type="protein sequence ID" value="CAK5278552.1"/>
    <property type="molecule type" value="Genomic_DNA"/>
</dbReference>
<dbReference type="InterPro" id="IPR000477">
    <property type="entry name" value="RT_dom"/>
</dbReference>
<dbReference type="PROSITE" id="PS50878">
    <property type="entry name" value="RT_POL"/>
    <property type="match status" value="1"/>
</dbReference>
<dbReference type="Gene3D" id="3.30.420.10">
    <property type="entry name" value="Ribonuclease H-like superfamily/Ribonuclease H"/>
    <property type="match status" value="1"/>
</dbReference>
<dbReference type="InterPro" id="IPR043502">
    <property type="entry name" value="DNA/RNA_pol_sf"/>
</dbReference>
<comment type="caution">
    <text evidence="11">The sequence shown here is derived from an EMBL/GenBank/DDBJ whole genome shotgun (WGS) entry which is preliminary data.</text>
</comment>
<dbReference type="Gene3D" id="1.10.340.70">
    <property type="match status" value="1"/>
</dbReference>
<dbReference type="InterPro" id="IPR012337">
    <property type="entry name" value="RNaseH-like_sf"/>
</dbReference>
<evidence type="ECO:0000256" key="5">
    <source>
        <dbReference type="ARBA" id="ARBA00022801"/>
    </source>
</evidence>
<dbReference type="PANTHER" id="PTHR37984:SF5">
    <property type="entry name" value="PROTEIN NYNRIN-LIKE"/>
    <property type="match status" value="1"/>
</dbReference>
<dbReference type="SUPFAM" id="SSF53098">
    <property type="entry name" value="Ribonuclease H-like"/>
    <property type="match status" value="1"/>
</dbReference>
<dbReference type="InterPro" id="IPR050951">
    <property type="entry name" value="Retrovirus_Pol_polyprotein"/>
</dbReference>
<dbReference type="Gene3D" id="3.30.70.270">
    <property type="match status" value="2"/>
</dbReference>
<dbReference type="InterPro" id="IPR043128">
    <property type="entry name" value="Rev_trsase/Diguanyl_cyclase"/>
</dbReference>
<dbReference type="GO" id="GO:0016787">
    <property type="term" value="F:hydrolase activity"/>
    <property type="evidence" value="ECO:0007669"/>
    <property type="project" value="UniProtKB-KW"/>
</dbReference>
<evidence type="ECO:0000259" key="10">
    <source>
        <dbReference type="PROSITE" id="PS50994"/>
    </source>
</evidence>
<evidence type="ECO:0000313" key="11">
    <source>
        <dbReference type="EMBL" id="CAK5278552.1"/>
    </source>
</evidence>
<dbReference type="InterPro" id="IPR001584">
    <property type="entry name" value="Integrase_cat-core"/>
</dbReference>
<feature type="region of interest" description="Disordered" evidence="8">
    <location>
        <begin position="1"/>
        <end position="38"/>
    </location>
</feature>
<dbReference type="InterPro" id="IPR036397">
    <property type="entry name" value="RNaseH_sf"/>
</dbReference>
<evidence type="ECO:0000256" key="3">
    <source>
        <dbReference type="ARBA" id="ARBA00022722"/>
    </source>
</evidence>
<dbReference type="Pfam" id="PF17917">
    <property type="entry name" value="RT_RNaseH"/>
    <property type="match status" value="1"/>
</dbReference>
<feature type="domain" description="Integrase catalytic" evidence="10">
    <location>
        <begin position="809"/>
        <end position="981"/>
    </location>
</feature>
<dbReference type="PANTHER" id="PTHR37984">
    <property type="entry name" value="PROTEIN CBG26694"/>
    <property type="match status" value="1"/>
</dbReference>
<evidence type="ECO:0000313" key="12">
    <source>
        <dbReference type="Proteomes" id="UP001295794"/>
    </source>
</evidence>
<evidence type="ECO:0000256" key="1">
    <source>
        <dbReference type="ARBA" id="ARBA00022679"/>
    </source>
</evidence>
<dbReference type="SUPFAM" id="SSF56672">
    <property type="entry name" value="DNA/RNA polymerases"/>
    <property type="match status" value="1"/>
</dbReference>
<dbReference type="GO" id="GO:0003723">
    <property type="term" value="F:RNA binding"/>
    <property type="evidence" value="ECO:0007669"/>
    <property type="project" value="UniProtKB-KW"/>
</dbReference>
<accession>A0AAD2HQZ3</accession>
<dbReference type="CDD" id="cd09274">
    <property type="entry name" value="RNase_HI_RT_Ty3"/>
    <property type="match status" value="1"/>
</dbReference>
<keyword evidence="6" id="KW-0694">RNA-binding</keyword>
<proteinExistence type="predicted"/>
<sequence length="1177" mass="132379">MRERTVKTGGWNTPPTRDVPNQDPELVATTTDNGTGSFKDIASADAMQDTGTEAILTRTQDPFKPERVAAILKLVEVGTDITTEETAAVREFIASYADIFALSVSEVTPVENATYVPKIPPDHKFSTKVHQKPMTPPQEAYLQKQTRMLVDAGVLRPIHPRDVKCVSPIKLAQKEHENEGLSHEELKQELNEACKRAGMPRPYEMEHKVRTKGAKGGSSWQEQKWRICQNFHELKKLLKVGPVPQGNIRDKQRRLAGHRYVSIFDFASGFFALRVDEAAQPYLVMFVPGMGYFAYTRMPFGLTDAPTKFGAMCADRLSDLLIRVMELFVDDGGTAADSFKDMMDKLRCVFDRIRKEGLSLSAAKTKLFMTKVVFAGALVGPEGVTPDPAKLTAVVGWKTPKNATNLAAFLGLTGYFRDIIKNYAKEEAPLRNLLKMVPMPQSPSRQVYRTVMKNFDIRPSWTKEHTRCFLRLKQILISAPVLRAPLYDIVQEHPFIVTTDGSKDAFAGVLSQEMTTMTSEGKVVIRRHPIAFASKRTSAAEERYQPHLLEFAALKFALDKFSNIVWGQPIWLETDCQALRDIINNEKLNATHTRWLNGLLGYNIVGAEHIKGSTNTVADALSRAAEGTPKTSGDGSEYTVSPDWEARTGLVNDLFAIENDGEELVCMVVPIPTGTTALRRRFRNEPIYLQVIEAITELDLGETIADRKRAKHRASQYFIDEGKLWRLGGGPPLRGRPRRECLRREEAKGVAAKIHADGGHFHRDSVKIAMMDRYHTPGLDDCIMEAIRDCARCKGFGPANLHALMDPITRRQPFELIVGDYLSMPDGKGGFKTIGLFLDTFLQFIWGFKYKESGSAKTTTGALDHIFGKFHGADVFMSDNGKHFDNKEVEQLCTQRNVRFHRVAAYSPWINGLVEGANKLLLHVLARMCAPEVGEDDWKATKKDALPRKWPDVFDKAIETLNDRILPAVKFSPRELLFGLITRNTGNAGSERPITDKATEEAIHQHMAYIEQARLDGYAERVKYALSRKAAFDRKVLTSRAGNIIFRKGDLVQVYRSDLADTVSNERKLTCRWSEPHRISSRMLNSYTLETINGLRIDGVFNARRLRRYIPREGTKLAIAQTEFSKTEREKEKQQGAIEAAEVEAMRAAETTEVERWRIRQAEEELRKAAGDEGDTI</sequence>
<evidence type="ECO:0008006" key="13">
    <source>
        <dbReference type="Google" id="ProtNLM"/>
    </source>
</evidence>
<keyword evidence="4" id="KW-0255">Endonuclease</keyword>
<evidence type="ECO:0000259" key="9">
    <source>
        <dbReference type="PROSITE" id="PS50878"/>
    </source>
</evidence>